<protein>
    <submittedName>
        <fullName evidence="1">Uncharacterized protein</fullName>
    </submittedName>
</protein>
<reference evidence="2" key="1">
    <citation type="journal article" date="2022" name="Mol. Ecol. Resour.">
        <title>The genomes of chicory, endive, great burdock and yacon provide insights into Asteraceae palaeo-polyploidization history and plant inulin production.</title>
        <authorList>
            <person name="Fan W."/>
            <person name="Wang S."/>
            <person name="Wang H."/>
            <person name="Wang A."/>
            <person name="Jiang F."/>
            <person name="Liu H."/>
            <person name="Zhao H."/>
            <person name="Xu D."/>
            <person name="Zhang Y."/>
        </authorList>
    </citation>
    <scope>NUCLEOTIDE SEQUENCE [LARGE SCALE GENOMIC DNA]</scope>
    <source>
        <strain evidence="2">cv. Punajuju</strain>
    </source>
</reference>
<evidence type="ECO:0000313" key="2">
    <source>
        <dbReference type="Proteomes" id="UP001055811"/>
    </source>
</evidence>
<gene>
    <name evidence="1" type="ORF">L2E82_24938</name>
</gene>
<dbReference type="Proteomes" id="UP001055811">
    <property type="component" value="Linkage Group LG04"/>
</dbReference>
<keyword evidence="2" id="KW-1185">Reference proteome</keyword>
<comment type="caution">
    <text evidence="1">The sequence shown here is derived from an EMBL/GenBank/DDBJ whole genome shotgun (WGS) entry which is preliminary data.</text>
</comment>
<sequence>MSCWQDKILRRTSAVGSATQTTARSVEQSTREERNYHHYTTHCCNIVALAIDVDVAVVVSEVPELGSTAGSASSTNVLPQMVSHPSNGDDNPAE</sequence>
<reference evidence="1 2" key="2">
    <citation type="journal article" date="2022" name="Mol. Ecol. Resour.">
        <title>The genomes of chicory, endive, great burdock and yacon provide insights into Asteraceae paleo-polyploidization history and plant inulin production.</title>
        <authorList>
            <person name="Fan W."/>
            <person name="Wang S."/>
            <person name="Wang H."/>
            <person name="Wang A."/>
            <person name="Jiang F."/>
            <person name="Liu H."/>
            <person name="Zhao H."/>
            <person name="Xu D."/>
            <person name="Zhang Y."/>
        </authorList>
    </citation>
    <scope>NUCLEOTIDE SEQUENCE [LARGE SCALE GENOMIC DNA]</scope>
    <source>
        <strain evidence="2">cv. Punajuju</strain>
        <tissue evidence="1">Leaves</tissue>
    </source>
</reference>
<evidence type="ECO:0000313" key="1">
    <source>
        <dbReference type="EMBL" id="KAI3752897.1"/>
    </source>
</evidence>
<proteinExistence type="predicted"/>
<dbReference type="EMBL" id="CM042012">
    <property type="protein sequence ID" value="KAI3752897.1"/>
    <property type="molecule type" value="Genomic_DNA"/>
</dbReference>
<organism evidence="1 2">
    <name type="scientific">Cichorium intybus</name>
    <name type="common">Chicory</name>
    <dbReference type="NCBI Taxonomy" id="13427"/>
    <lineage>
        <taxon>Eukaryota</taxon>
        <taxon>Viridiplantae</taxon>
        <taxon>Streptophyta</taxon>
        <taxon>Embryophyta</taxon>
        <taxon>Tracheophyta</taxon>
        <taxon>Spermatophyta</taxon>
        <taxon>Magnoliopsida</taxon>
        <taxon>eudicotyledons</taxon>
        <taxon>Gunneridae</taxon>
        <taxon>Pentapetalae</taxon>
        <taxon>asterids</taxon>
        <taxon>campanulids</taxon>
        <taxon>Asterales</taxon>
        <taxon>Asteraceae</taxon>
        <taxon>Cichorioideae</taxon>
        <taxon>Cichorieae</taxon>
        <taxon>Cichoriinae</taxon>
        <taxon>Cichorium</taxon>
    </lineage>
</organism>
<name>A0ACB9E265_CICIN</name>
<accession>A0ACB9E265</accession>